<protein>
    <recommendedName>
        <fullName evidence="9">Wax synthase domain-containing protein</fullName>
    </recommendedName>
</protein>
<feature type="transmembrane region" description="Helical" evidence="8">
    <location>
        <begin position="89"/>
        <end position="110"/>
    </location>
</feature>
<dbReference type="InterPro" id="IPR032805">
    <property type="entry name" value="Wax_synthase_dom"/>
</dbReference>
<proteinExistence type="inferred from homology"/>
<feature type="domain" description="Wax synthase" evidence="9">
    <location>
        <begin position="413"/>
        <end position="499"/>
    </location>
</feature>
<feature type="compositionally biased region" description="Polar residues" evidence="7">
    <location>
        <begin position="130"/>
        <end position="150"/>
    </location>
</feature>
<dbReference type="EMBL" id="JAQQWI010000005">
    <property type="protein sequence ID" value="KAK8035904.1"/>
    <property type="molecule type" value="Genomic_DNA"/>
</dbReference>
<feature type="transmembrane region" description="Helical" evidence="8">
    <location>
        <begin position="32"/>
        <end position="52"/>
    </location>
</feature>
<feature type="region of interest" description="Disordered" evidence="7">
    <location>
        <begin position="193"/>
        <end position="233"/>
    </location>
</feature>
<comment type="similarity">
    <text evidence="2">Belongs to the wax synthase family.</text>
</comment>
<comment type="caution">
    <text evidence="10">The sequence shown here is derived from an EMBL/GenBank/DDBJ whole genome shotgun (WGS) entry which is preliminary data.</text>
</comment>
<dbReference type="PANTHER" id="PTHR31595:SF67">
    <property type="entry name" value="WAX SYNTHASE DOMAIN-CONTAINING PROTEIN"/>
    <property type="match status" value="1"/>
</dbReference>
<keyword evidence="4 8" id="KW-0812">Transmembrane</keyword>
<evidence type="ECO:0000256" key="2">
    <source>
        <dbReference type="ARBA" id="ARBA00007282"/>
    </source>
</evidence>
<evidence type="ECO:0000256" key="6">
    <source>
        <dbReference type="ARBA" id="ARBA00023136"/>
    </source>
</evidence>
<keyword evidence="11" id="KW-1185">Reference proteome</keyword>
<gene>
    <name evidence="10" type="ORF">PG991_001977</name>
</gene>
<evidence type="ECO:0000256" key="7">
    <source>
        <dbReference type="SAM" id="MobiDB-lite"/>
    </source>
</evidence>
<keyword evidence="6 8" id="KW-0472">Membrane</keyword>
<evidence type="ECO:0000256" key="8">
    <source>
        <dbReference type="SAM" id="Phobius"/>
    </source>
</evidence>
<sequence length="604" mass="67977">MTPLLGGADLADTYRQLYRDKAQQDIAAGNKIPFLITFHFLSTLVIPPLYLAIPHKQRPWLYHARWLVLALCLVCNFRMVTHSTSGNPAVGYCAGLIAAWGTIHLFNILVWTRPQWDAKRVERYARTTSEMNGSTLGNKASPLQLQSRSNGHAKPASETNGNGAKHLNGNGHANGYASQTTAEEMTADAVDVSSNGHATNGHAPNGLRERHPEKLQPTTSLESEAETPGANGVSHKQEYFYEWQEYPENAPFSTRFDWAFDMASTMRMTGWNWAIRVIPPYYPPPIGADGKTQEPLDVIPNITPEGYVRYPTRSEFIYQTIFKRILPCYLIVDFCATLMTQDPYFVSGPEHNEPLPANLAALPPYLLNLRRTAICFPGVICAIDLAFSSGALALACFAPPILGFRAHPWHLPTAYGYFSAVLDRGLEGYWGQWWHQTFRFGFAAPTNWLVRQGYLKRGSPMHAFVGSLVAFGLSGFLHAMGSYSTVAESKWWEPPIFFLLAGVGAQIQRTLARRVFRAPIQAYAPRWLRRVGNFVFTFAWGHLINSYLLDDFGRCGLWLFEPIPFSFARMLGLGSPGGDWWRWGAWMLPTWHWGKYWWDTGLAM</sequence>
<evidence type="ECO:0000256" key="4">
    <source>
        <dbReference type="ARBA" id="ARBA00022692"/>
    </source>
</evidence>
<reference evidence="10 11" key="1">
    <citation type="submission" date="2023-01" db="EMBL/GenBank/DDBJ databases">
        <title>Analysis of 21 Apiospora genomes using comparative genomics revels a genus with tremendous synthesis potential of carbohydrate active enzymes and secondary metabolites.</title>
        <authorList>
            <person name="Sorensen T."/>
        </authorList>
    </citation>
    <scope>NUCLEOTIDE SEQUENCE [LARGE SCALE GENOMIC DNA]</scope>
    <source>
        <strain evidence="10 11">CBS 20057</strain>
    </source>
</reference>
<evidence type="ECO:0000256" key="3">
    <source>
        <dbReference type="ARBA" id="ARBA00022679"/>
    </source>
</evidence>
<organism evidence="10 11">
    <name type="scientific">Apiospora marii</name>
    <dbReference type="NCBI Taxonomy" id="335849"/>
    <lineage>
        <taxon>Eukaryota</taxon>
        <taxon>Fungi</taxon>
        <taxon>Dikarya</taxon>
        <taxon>Ascomycota</taxon>
        <taxon>Pezizomycotina</taxon>
        <taxon>Sordariomycetes</taxon>
        <taxon>Xylariomycetidae</taxon>
        <taxon>Amphisphaeriales</taxon>
        <taxon>Apiosporaceae</taxon>
        <taxon>Apiospora</taxon>
    </lineage>
</organism>
<comment type="subcellular location">
    <subcellularLocation>
        <location evidence="1">Membrane</location>
        <topology evidence="1">Multi-pass membrane protein</topology>
    </subcellularLocation>
</comment>
<dbReference type="Pfam" id="PF13813">
    <property type="entry name" value="MBOAT_2"/>
    <property type="match status" value="1"/>
</dbReference>
<name>A0ABR1SNK0_9PEZI</name>
<accession>A0ABR1SNK0</accession>
<feature type="transmembrane region" description="Helical" evidence="8">
    <location>
        <begin position="64"/>
        <end position="83"/>
    </location>
</feature>
<feature type="region of interest" description="Disordered" evidence="7">
    <location>
        <begin position="130"/>
        <end position="176"/>
    </location>
</feature>
<dbReference type="InterPro" id="IPR044851">
    <property type="entry name" value="Wax_synthase"/>
</dbReference>
<dbReference type="PANTHER" id="PTHR31595">
    <property type="entry name" value="LONG-CHAIN-ALCOHOL O-FATTY-ACYLTRANSFERASE 3-RELATED"/>
    <property type="match status" value="1"/>
</dbReference>
<evidence type="ECO:0000256" key="5">
    <source>
        <dbReference type="ARBA" id="ARBA00022989"/>
    </source>
</evidence>
<keyword evidence="3" id="KW-0808">Transferase</keyword>
<evidence type="ECO:0000313" key="10">
    <source>
        <dbReference type="EMBL" id="KAK8035904.1"/>
    </source>
</evidence>
<evidence type="ECO:0000256" key="1">
    <source>
        <dbReference type="ARBA" id="ARBA00004141"/>
    </source>
</evidence>
<evidence type="ECO:0000259" key="9">
    <source>
        <dbReference type="Pfam" id="PF13813"/>
    </source>
</evidence>
<dbReference type="Proteomes" id="UP001396898">
    <property type="component" value="Unassembled WGS sequence"/>
</dbReference>
<keyword evidence="5 8" id="KW-1133">Transmembrane helix</keyword>
<evidence type="ECO:0000313" key="11">
    <source>
        <dbReference type="Proteomes" id="UP001396898"/>
    </source>
</evidence>